<accession>A0A9X5CSW9</accession>
<feature type="transmembrane region" description="Helical" evidence="1">
    <location>
        <begin position="37"/>
        <end position="57"/>
    </location>
</feature>
<evidence type="ECO:0000256" key="1">
    <source>
        <dbReference type="SAM" id="Phobius"/>
    </source>
</evidence>
<dbReference type="Proteomes" id="UP000471745">
    <property type="component" value="Unassembled WGS sequence"/>
</dbReference>
<dbReference type="RefSeq" id="WP_033274842.1">
    <property type="nucleotide sequence ID" value="NZ_JAAGNA010001036.1"/>
</dbReference>
<dbReference type="EMBL" id="JAAGNA010001036">
    <property type="protein sequence ID" value="NEC52726.1"/>
    <property type="molecule type" value="Genomic_DNA"/>
</dbReference>
<evidence type="ECO:0000313" key="2">
    <source>
        <dbReference type="EMBL" id="NEC52726.1"/>
    </source>
</evidence>
<dbReference type="AlphaFoldDB" id="A0A9X5CSW9"/>
<keyword evidence="3" id="KW-1185">Reference proteome</keyword>
<proteinExistence type="predicted"/>
<feature type="transmembrane region" description="Helical" evidence="1">
    <location>
        <begin position="12"/>
        <end position="31"/>
    </location>
</feature>
<gene>
    <name evidence="2" type="ORF">G3I18_29875</name>
</gene>
<protein>
    <submittedName>
        <fullName evidence="2">Uncharacterized protein</fullName>
    </submittedName>
</protein>
<feature type="transmembrane region" description="Helical" evidence="1">
    <location>
        <begin position="64"/>
        <end position="83"/>
    </location>
</feature>
<organism evidence="2 3">
    <name type="scientific">Actinospica acidiphila</name>
    <dbReference type="NCBI Taxonomy" id="304899"/>
    <lineage>
        <taxon>Bacteria</taxon>
        <taxon>Bacillati</taxon>
        <taxon>Actinomycetota</taxon>
        <taxon>Actinomycetes</taxon>
        <taxon>Catenulisporales</taxon>
        <taxon>Actinospicaceae</taxon>
        <taxon>Actinospica</taxon>
    </lineage>
</organism>
<keyword evidence="1" id="KW-1133">Transmembrane helix</keyword>
<reference evidence="2 3" key="1">
    <citation type="submission" date="2020-01" db="EMBL/GenBank/DDBJ databases">
        <title>Insect and environment-associated Actinomycetes.</title>
        <authorList>
            <person name="Currrie C."/>
            <person name="Chevrette M."/>
            <person name="Carlson C."/>
            <person name="Stubbendieck R."/>
            <person name="Wendt-Pienkowski E."/>
        </authorList>
    </citation>
    <scope>NUCLEOTIDE SEQUENCE [LARGE SCALE GENOMIC DNA]</scope>
    <source>
        <strain evidence="2 3">SID8189</strain>
    </source>
</reference>
<sequence length="95" mass="9756">MTDPGTPQALRHLWASPALFVLGAFVAFNVVGSRDAGWALMAGGLSGPVVALGWQAVRRERPETALVVVPLSLLALMTVLFAINEGFPGVGAGGS</sequence>
<comment type="caution">
    <text evidence="2">The sequence shown here is derived from an EMBL/GenBank/DDBJ whole genome shotgun (WGS) entry which is preliminary data.</text>
</comment>
<name>A0A9X5CSW9_9ACTN</name>
<keyword evidence="1" id="KW-0812">Transmembrane</keyword>
<keyword evidence="1" id="KW-0472">Membrane</keyword>
<evidence type="ECO:0000313" key="3">
    <source>
        <dbReference type="Proteomes" id="UP000471745"/>
    </source>
</evidence>